<evidence type="ECO:0000259" key="1">
    <source>
        <dbReference type="PROSITE" id="PS51462"/>
    </source>
</evidence>
<comment type="caution">
    <text evidence="2">The sequence shown here is derived from an EMBL/GenBank/DDBJ whole genome shotgun (WGS) entry which is preliminary data.</text>
</comment>
<dbReference type="EMBL" id="JAKLMC020000049">
    <property type="protein sequence ID" value="KAK5948321.1"/>
    <property type="molecule type" value="Genomic_DNA"/>
</dbReference>
<dbReference type="AlphaFoldDB" id="A0AAN8I3F5"/>
<dbReference type="PANTHER" id="PTHR13622">
    <property type="entry name" value="THIAMIN PYROPHOSPHOKINASE"/>
    <property type="match status" value="1"/>
</dbReference>
<dbReference type="GO" id="GO:0044715">
    <property type="term" value="F:8-oxo-dGDP phosphatase activity"/>
    <property type="evidence" value="ECO:0007669"/>
    <property type="project" value="UniProtKB-ARBA"/>
</dbReference>
<dbReference type="InterPro" id="IPR000086">
    <property type="entry name" value="NUDIX_hydrolase_dom"/>
</dbReference>
<dbReference type="Pfam" id="PF00293">
    <property type="entry name" value="NUDIX"/>
    <property type="match status" value="1"/>
</dbReference>
<proteinExistence type="predicted"/>
<name>A0AAN8I3F5_9EURO</name>
<gene>
    <name evidence="2" type="ORF">OHC33_010631</name>
</gene>
<dbReference type="SUPFAM" id="SSF55811">
    <property type="entry name" value="Nudix"/>
    <property type="match status" value="1"/>
</dbReference>
<dbReference type="InterPro" id="IPR031804">
    <property type="entry name" value="DUF4743"/>
</dbReference>
<keyword evidence="3" id="KW-1185">Reference proteome</keyword>
<dbReference type="CDD" id="cd03676">
    <property type="entry name" value="NUDIX_Tnr3_like"/>
    <property type="match status" value="1"/>
</dbReference>
<dbReference type="Gene3D" id="3.90.79.10">
    <property type="entry name" value="Nucleoside Triphosphate Pyrophosphohydrolase"/>
    <property type="match status" value="1"/>
</dbReference>
<reference evidence="2 3" key="1">
    <citation type="submission" date="2022-12" db="EMBL/GenBank/DDBJ databases">
        <title>Genomic features and morphological characterization of a novel Knufia sp. strain isolated from spacecraft assembly facility.</title>
        <authorList>
            <person name="Teixeira M."/>
            <person name="Chander A.M."/>
            <person name="Stajich J.E."/>
            <person name="Venkateswaran K."/>
        </authorList>
    </citation>
    <scope>NUCLEOTIDE SEQUENCE [LARGE SCALE GENOMIC DNA]</scope>
    <source>
        <strain evidence="2 3">FJI-L2-BK-P2</strain>
    </source>
</reference>
<sequence>MVQLKTNLDLVNECDNFPYPDIPFAQCLPSESYFKFKLEGCIAALGYVLPEVAQKLSSSPEWERNNASLELTFKPSNTPSDPKEAAAHRTAVLARHLQNVREAKTFRILDGWRNELYPVYGPGRELLFSMERSASALFGIVTYGVHMTAYTRNAEGMKLWTPRRAPTKQTYPNMMDNTVAGGLSTGERPFECLVRESMEEASLPEDIVRTAHACGTMTYFYVRDERAGGEVGLCQPECQYVYDLELPESVVPQPGDDEAVDFQLLTVKEVQSAMAAGRFKPNCALLLIEFFVRHGIITAENEPDYLEIVSRLHRRLEFPMGQV</sequence>
<feature type="domain" description="Nudix hydrolase" evidence="1">
    <location>
        <begin position="142"/>
        <end position="287"/>
    </location>
</feature>
<dbReference type="PROSITE" id="PS51462">
    <property type="entry name" value="NUDIX"/>
    <property type="match status" value="1"/>
</dbReference>
<dbReference type="InterPro" id="IPR015797">
    <property type="entry name" value="NUDIX_hydrolase-like_dom_sf"/>
</dbReference>
<dbReference type="PANTHER" id="PTHR13622:SF8">
    <property type="entry name" value="THIAMIN PYROPHOSPHOKINASE 1"/>
    <property type="match status" value="1"/>
</dbReference>
<dbReference type="FunFam" id="3.90.79.10:FF:000019">
    <property type="entry name" value="Thiamin pyrophosphokinase, putative"/>
    <property type="match status" value="1"/>
</dbReference>
<protein>
    <recommendedName>
        <fullName evidence="1">Nudix hydrolase domain-containing protein</fullName>
    </recommendedName>
</protein>
<dbReference type="Pfam" id="PF15916">
    <property type="entry name" value="DUF4743"/>
    <property type="match status" value="1"/>
</dbReference>
<accession>A0AAN8I3F5</accession>
<dbReference type="Proteomes" id="UP001316803">
    <property type="component" value="Unassembled WGS sequence"/>
</dbReference>
<evidence type="ECO:0000313" key="3">
    <source>
        <dbReference type="Proteomes" id="UP001316803"/>
    </source>
</evidence>
<evidence type="ECO:0000313" key="2">
    <source>
        <dbReference type="EMBL" id="KAK5948321.1"/>
    </source>
</evidence>
<organism evidence="2 3">
    <name type="scientific">Knufia fluminis</name>
    <dbReference type="NCBI Taxonomy" id="191047"/>
    <lineage>
        <taxon>Eukaryota</taxon>
        <taxon>Fungi</taxon>
        <taxon>Dikarya</taxon>
        <taxon>Ascomycota</taxon>
        <taxon>Pezizomycotina</taxon>
        <taxon>Eurotiomycetes</taxon>
        <taxon>Chaetothyriomycetidae</taxon>
        <taxon>Chaetothyriales</taxon>
        <taxon>Trichomeriaceae</taxon>
        <taxon>Knufia</taxon>
    </lineage>
</organism>